<evidence type="ECO:0000313" key="1">
    <source>
        <dbReference type="Proteomes" id="UP000887569"/>
    </source>
</evidence>
<organism evidence="1 2">
    <name type="scientific">Parascaris univalens</name>
    <name type="common">Nematode worm</name>
    <dbReference type="NCBI Taxonomy" id="6257"/>
    <lineage>
        <taxon>Eukaryota</taxon>
        <taxon>Metazoa</taxon>
        <taxon>Ecdysozoa</taxon>
        <taxon>Nematoda</taxon>
        <taxon>Chromadorea</taxon>
        <taxon>Rhabditida</taxon>
        <taxon>Spirurina</taxon>
        <taxon>Ascaridomorpha</taxon>
        <taxon>Ascaridoidea</taxon>
        <taxon>Ascarididae</taxon>
        <taxon>Parascaris</taxon>
    </lineage>
</organism>
<protein>
    <submittedName>
        <fullName evidence="2">Uncharacterized protein</fullName>
    </submittedName>
</protein>
<dbReference type="AlphaFoldDB" id="A0A915AWC1"/>
<reference evidence="2" key="1">
    <citation type="submission" date="2022-11" db="UniProtKB">
        <authorList>
            <consortium name="WormBaseParasite"/>
        </authorList>
    </citation>
    <scope>IDENTIFICATION</scope>
</reference>
<dbReference type="WBParaSite" id="PgR015_g103_t06">
    <property type="protein sequence ID" value="PgR015_g103_t06"/>
    <property type="gene ID" value="PgR015_g103"/>
</dbReference>
<dbReference type="Proteomes" id="UP000887569">
    <property type="component" value="Unplaced"/>
</dbReference>
<proteinExistence type="predicted"/>
<sequence length="137" mass="15398">MKKTDERLFTMFANSVLRLVSEIAIAKLTEKTLRRIRSTRNITVPTGTLKPQILVGADYFHEIFRGSASTKLPSGLHLIRTCLGDVINGQLRSNRHGTFSKTKPADRYCCNVADAKDELEKFWSLEVVGVRDPFTNG</sequence>
<keyword evidence="1" id="KW-1185">Reference proteome</keyword>
<accession>A0A915AWC1</accession>
<evidence type="ECO:0000313" key="2">
    <source>
        <dbReference type="WBParaSite" id="PgR015_g103_t06"/>
    </source>
</evidence>
<name>A0A915AWC1_PARUN</name>